<dbReference type="Pfam" id="PF04116">
    <property type="entry name" value="FA_hydroxylase"/>
    <property type="match status" value="1"/>
</dbReference>
<keyword evidence="6 7" id="KW-0472">Membrane</keyword>
<dbReference type="GO" id="GO:0008610">
    <property type="term" value="P:lipid biosynthetic process"/>
    <property type="evidence" value="ECO:0007669"/>
    <property type="project" value="InterPro"/>
</dbReference>
<evidence type="ECO:0000256" key="2">
    <source>
        <dbReference type="ARBA" id="ARBA00022692"/>
    </source>
</evidence>
<dbReference type="KEGG" id="lto:RGQ30_29230"/>
<dbReference type="PANTHER" id="PTHR21624">
    <property type="entry name" value="STEROL DESATURASE-RELATED PROTEIN"/>
    <property type="match status" value="1"/>
</dbReference>
<evidence type="ECO:0000256" key="3">
    <source>
        <dbReference type="ARBA" id="ARBA00022989"/>
    </source>
</evidence>
<keyword evidence="4" id="KW-0560">Oxidoreductase</keyword>
<dbReference type="EMBL" id="AP028947">
    <property type="protein sequence ID" value="BET27422.1"/>
    <property type="molecule type" value="Genomic_DNA"/>
</dbReference>
<dbReference type="InterPro" id="IPR051689">
    <property type="entry name" value="Sterol_desaturase/TMEM195"/>
</dbReference>
<dbReference type="PANTHER" id="PTHR21624:SF1">
    <property type="entry name" value="ALKYLGLYCEROL MONOOXYGENASE"/>
    <property type="match status" value="1"/>
</dbReference>
<evidence type="ECO:0000256" key="4">
    <source>
        <dbReference type="ARBA" id="ARBA00023002"/>
    </source>
</evidence>
<evidence type="ECO:0000313" key="10">
    <source>
        <dbReference type="Proteomes" id="UP001329151"/>
    </source>
</evidence>
<evidence type="ECO:0000256" key="5">
    <source>
        <dbReference type="ARBA" id="ARBA00023098"/>
    </source>
</evidence>
<comment type="subcellular location">
    <subcellularLocation>
        <location evidence="1">Endomembrane system</location>
        <topology evidence="1">Multi-pass membrane protein</topology>
    </subcellularLocation>
</comment>
<keyword evidence="5" id="KW-0443">Lipid metabolism</keyword>
<dbReference type="InterPro" id="IPR006694">
    <property type="entry name" value="Fatty_acid_hydroxylase"/>
</dbReference>
<dbReference type="RefSeq" id="WP_130557497.1">
    <property type="nucleotide sequence ID" value="NZ_AP028947.1"/>
</dbReference>
<keyword evidence="10" id="KW-1185">Reference proteome</keyword>
<keyword evidence="2 7" id="KW-0812">Transmembrane</keyword>
<feature type="transmembrane region" description="Helical" evidence="7">
    <location>
        <begin position="91"/>
        <end position="108"/>
    </location>
</feature>
<dbReference type="GO" id="GO:0050479">
    <property type="term" value="F:glyceryl-ether monooxygenase activity"/>
    <property type="evidence" value="ECO:0007669"/>
    <property type="project" value="TreeGrafter"/>
</dbReference>
<dbReference type="GO" id="GO:0016020">
    <property type="term" value="C:membrane"/>
    <property type="evidence" value="ECO:0007669"/>
    <property type="project" value="GOC"/>
</dbReference>
<dbReference type="GO" id="GO:0005506">
    <property type="term" value="F:iron ion binding"/>
    <property type="evidence" value="ECO:0007669"/>
    <property type="project" value="InterPro"/>
</dbReference>
<dbReference type="GO" id="GO:0012505">
    <property type="term" value="C:endomembrane system"/>
    <property type="evidence" value="ECO:0007669"/>
    <property type="project" value="UniProtKB-SubCell"/>
</dbReference>
<evidence type="ECO:0000256" key="1">
    <source>
        <dbReference type="ARBA" id="ARBA00004127"/>
    </source>
</evidence>
<evidence type="ECO:0000256" key="7">
    <source>
        <dbReference type="SAM" id="Phobius"/>
    </source>
</evidence>
<feature type="transmembrane region" description="Helical" evidence="7">
    <location>
        <begin position="13"/>
        <end position="33"/>
    </location>
</feature>
<protein>
    <submittedName>
        <fullName evidence="9">Sterol desaturase family protein</fullName>
    </submittedName>
</protein>
<feature type="transmembrane region" description="Helical" evidence="7">
    <location>
        <begin position="54"/>
        <end position="79"/>
    </location>
</feature>
<organism evidence="9 10">
    <name type="scientific">Limnobacter thiooxidans</name>
    <dbReference type="NCBI Taxonomy" id="131080"/>
    <lineage>
        <taxon>Bacteria</taxon>
        <taxon>Pseudomonadati</taxon>
        <taxon>Pseudomonadota</taxon>
        <taxon>Betaproteobacteria</taxon>
        <taxon>Burkholderiales</taxon>
        <taxon>Burkholderiaceae</taxon>
        <taxon>Limnobacter</taxon>
    </lineage>
</organism>
<gene>
    <name evidence="9" type="ORF">RGQ30_29230</name>
</gene>
<keyword evidence="3 7" id="KW-1133">Transmembrane helix</keyword>
<evidence type="ECO:0000259" key="8">
    <source>
        <dbReference type="Pfam" id="PF04116"/>
    </source>
</evidence>
<evidence type="ECO:0000313" key="9">
    <source>
        <dbReference type="EMBL" id="BET27422.1"/>
    </source>
</evidence>
<feature type="domain" description="Fatty acid hydroxylase" evidence="8">
    <location>
        <begin position="95"/>
        <end position="227"/>
    </location>
</feature>
<sequence>MGLSLPDYEQLTLLMYVVAIPYFFGAMALEGWAMRKKPAGYYAGYSLNDSLCSISMGALKLVTMGLSVLWAYPIMLWLFEFRVVSWDISTWWFVPLLLVADDFCYYWYHRVAHRCALFWAEHSNHHTSERYNLSTALRQSVLGPFYAFIFWLPLPLLGMDPLVLTFAHTVNLLYQYWIHTETFEVRGWFEKVFNCPQHHRLHHAKNEVYHDCNYGGILIVWDRWFGTYREFVPGVKPVYGTLTPVLTTNPLKQAVAGWEHLIEKMKAAPGFKNRVLCLIKPPGWVPGKL</sequence>
<dbReference type="AlphaFoldDB" id="A0AA86J0M4"/>
<accession>A0AA86J0M4</accession>
<name>A0AA86J0M4_9BURK</name>
<reference evidence="9 10" key="1">
    <citation type="submission" date="2023-10" db="EMBL/GenBank/DDBJ databases">
        <title>Complete Genome Sequence of Limnobacter thiooxidans CS-K2T, Isolated from freshwater lake sediments in Bavaria, Germany.</title>
        <authorList>
            <person name="Naruki M."/>
            <person name="Watanabe A."/>
            <person name="Warashina T."/>
            <person name="Morita T."/>
            <person name="Arakawa K."/>
        </authorList>
    </citation>
    <scope>NUCLEOTIDE SEQUENCE [LARGE SCALE GENOMIC DNA]</scope>
    <source>
        <strain evidence="9 10">CS-K2</strain>
    </source>
</reference>
<proteinExistence type="predicted"/>
<dbReference type="GO" id="GO:0006643">
    <property type="term" value="P:membrane lipid metabolic process"/>
    <property type="evidence" value="ECO:0007669"/>
    <property type="project" value="TreeGrafter"/>
</dbReference>
<dbReference type="Proteomes" id="UP001329151">
    <property type="component" value="Chromosome"/>
</dbReference>
<evidence type="ECO:0000256" key="6">
    <source>
        <dbReference type="ARBA" id="ARBA00023136"/>
    </source>
</evidence>